<dbReference type="InterPro" id="IPR036597">
    <property type="entry name" value="Fido-like_dom_sf"/>
</dbReference>
<name>A0A6F8T6E1_9GAMM</name>
<dbReference type="InterPro" id="IPR003812">
    <property type="entry name" value="Fido"/>
</dbReference>
<evidence type="ECO:0000313" key="2">
    <source>
        <dbReference type="EMBL" id="BCA96021.1"/>
    </source>
</evidence>
<gene>
    <name evidence="2" type="ORF">TUM19329_23820</name>
</gene>
<dbReference type="RefSeq" id="WP_173237462.1">
    <property type="nucleotide sequence ID" value="NZ_AP022839.1"/>
</dbReference>
<dbReference type="SUPFAM" id="SSF140931">
    <property type="entry name" value="Fic-like"/>
    <property type="match status" value="1"/>
</dbReference>
<organism evidence="2 3">
    <name type="scientific">Legionella antarctica</name>
    <dbReference type="NCBI Taxonomy" id="2708020"/>
    <lineage>
        <taxon>Bacteria</taxon>
        <taxon>Pseudomonadati</taxon>
        <taxon>Pseudomonadota</taxon>
        <taxon>Gammaproteobacteria</taxon>
        <taxon>Legionellales</taxon>
        <taxon>Legionellaceae</taxon>
        <taxon>Legionella</taxon>
    </lineage>
</organism>
<accession>A0A6F8T6E1</accession>
<evidence type="ECO:0000313" key="3">
    <source>
        <dbReference type="Proteomes" id="UP000502894"/>
    </source>
</evidence>
<evidence type="ECO:0000259" key="1">
    <source>
        <dbReference type="PROSITE" id="PS51459"/>
    </source>
</evidence>
<keyword evidence="3" id="KW-1185">Reference proteome</keyword>
<proteinExistence type="predicted"/>
<dbReference type="PROSITE" id="PS51459">
    <property type="entry name" value="FIDO"/>
    <property type="match status" value="1"/>
</dbReference>
<dbReference type="EMBL" id="AP022839">
    <property type="protein sequence ID" value="BCA96021.1"/>
    <property type="molecule type" value="Genomic_DNA"/>
</dbReference>
<feature type="domain" description="Fido" evidence="1">
    <location>
        <begin position="397"/>
        <end position="533"/>
    </location>
</feature>
<dbReference type="AlphaFoldDB" id="A0A6F8T6E1"/>
<dbReference type="Gene3D" id="1.10.3290.10">
    <property type="entry name" value="Fido-like domain"/>
    <property type="match status" value="1"/>
</dbReference>
<dbReference type="Proteomes" id="UP000502894">
    <property type="component" value="Chromosome"/>
</dbReference>
<sequence>MIYIVIKNLPHLLKTNNPLQHIKDTLTKIKPKLVFMSEIEAAQYIESEYKVMSPQLMQSTSYGLVELDTDKSNFYLLQSESKLVEVLKAIIIKGKRMDAQLIEVEEHEKQQLAEMNYEEINPQDMLLTEPYPCSLLKIPGELRFLCFIDYALFHHYLENWIAYNTREPGSVLDLFNTQANICRSIFSEKSPEPLSIKHIRDLQASLSFNLFQTEKSKSGKLRDGFNSFPISRDAINVEGAIELLKRIKNENNENGFMIGAVKHFEIVHIYCMQLSNASRERYLSTKLPLTFQKYNEIFTEIKASALKNTIKKVIEQNPHIRSDALEQIINSFLKESKIEEQFLNEEKYKPVQLDSLSAYTHNIAMRAKLVPTKVEMAFELGVARENAWISHTTLKNTTDEELETIAKQLVTSVKDTSLSLLTPDPVSAEEKAKMAIDRYNVDINTAKTPDDVILCIVTLVHELEILHVFHDVNCRTNYFLLNEQLIKHGLKPAILYNPNRLDCYNIASLVNQVKQGICRYDYVMTNSVELFKMNESITGTKKSSDKLYEIISSQLTEVITDFNDQYQMHINNLEKILLRQTPSSSGLFSSRVNTGMIEEIKMLFEQFKIDQNLLSFITGINQMPRVELNLIIGKEFLDEFDRLIIFSQINSFCQFTCARDQPVQQLNNQIY</sequence>
<dbReference type="KEGG" id="lant:TUM19329_23820"/>
<protein>
    <recommendedName>
        <fullName evidence="1">Fido domain-containing protein</fullName>
    </recommendedName>
</protein>
<reference evidence="2" key="1">
    <citation type="journal article" date="2020" name="Microbiol. Resour. Announc.">
        <title>Complete Genome Sequence of Novel Psychrotolerant Legionella Strain TUM19329, Isolated from Antarctic Lake Sediment.</title>
        <authorList>
            <person name="Shimada S."/>
            <person name="Nakai R."/>
            <person name="Aoki K."/>
            <person name="Shimoeda N."/>
            <person name="Ohno G."/>
            <person name="Miyazaki Y."/>
            <person name="Kudoh S."/>
            <person name="Imura S."/>
            <person name="Watanabe K."/>
            <person name="Ishii Y."/>
            <person name="Tateda K."/>
        </authorList>
    </citation>
    <scope>NUCLEOTIDE SEQUENCE [LARGE SCALE GENOMIC DNA]</scope>
    <source>
        <strain evidence="2">TUM19329</strain>
    </source>
</reference>